<dbReference type="EMBL" id="CAJNOG010000757">
    <property type="protein sequence ID" value="CAF1351716.1"/>
    <property type="molecule type" value="Genomic_DNA"/>
</dbReference>
<proteinExistence type="predicted"/>
<sequence length="269" mass="31200">MPSIINKLATHIQSKSKPVHIQPKPKSIQTKLKAYIITHDCNSIRFNTAKQNIERVFPKFFKISCFLGISLNDSRINVSSGLPYKKVTSNLLAFVDLWTYEIPKYSNNSEFEWSFVFEDDVNFGDPSRVSLKNFIIPLKEFMQRPQIQLEDGFFYLGICGPEYNNYSQIIISENTNNTLISQKGYGYCLHASGITAKRSKIFWDEMSSYGLNAYDQPLDSQLHEYSMRSKKHFYIFGTNFHYPSPNIRHYGIAYQDRGTFRSSISLDRN</sequence>
<comment type="caution">
    <text evidence="5">The sequence shown here is derived from an EMBL/GenBank/DDBJ whole genome shotgun (WGS) entry which is preliminary data.</text>
</comment>
<evidence type="ECO:0000313" key="3">
    <source>
        <dbReference type="EMBL" id="CAF1492899.1"/>
    </source>
</evidence>
<reference evidence="5" key="1">
    <citation type="submission" date="2021-02" db="EMBL/GenBank/DDBJ databases">
        <authorList>
            <person name="Nowell W R."/>
        </authorList>
    </citation>
    <scope>NUCLEOTIDE SEQUENCE</scope>
</reference>
<accession>A0A819NEL3</accession>
<gene>
    <name evidence="3" type="ORF">IZO911_LOCUS44583</name>
    <name evidence="1" type="ORF">JYZ213_LOCUS35077</name>
    <name evidence="6" type="ORF">KXQ929_LOCUS30094</name>
    <name evidence="4" type="ORF">OKA104_LOCUS10841</name>
    <name evidence="5" type="ORF">OXD698_LOCUS29164</name>
    <name evidence="2" type="ORF">VCS650_LOCUS40889</name>
</gene>
<dbReference type="AlphaFoldDB" id="A0A819NEL3"/>
<dbReference type="Proteomes" id="UP000663891">
    <property type="component" value="Unassembled WGS sequence"/>
</dbReference>
<dbReference type="Proteomes" id="UP000663845">
    <property type="component" value="Unassembled WGS sequence"/>
</dbReference>
<dbReference type="EMBL" id="CAJNOE010002800">
    <property type="protein sequence ID" value="CAF1492899.1"/>
    <property type="molecule type" value="Genomic_DNA"/>
</dbReference>
<dbReference type="Proteomes" id="UP000663881">
    <property type="component" value="Unassembled WGS sequence"/>
</dbReference>
<name>A0A819NEL3_9BILA</name>
<dbReference type="Proteomes" id="UP000663860">
    <property type="component" value="Unassembled WGS sequence"/>
</dbReference>
<evidence type="ECO:0000313" key="2">
    <source>
        <dbReference type="EMBL" id="CAF1475904.1"/>
    </source>
</evidence>
<evidence type="ECO:0000313" key="6">
    <source>
        <dbReference type="EMBL" id="CAF4027812.1"/>
    </source>
</evidence>
<dbReference type="OrthoDB" id="9988031at2759"/>
<dbReference type="EMBL" id="CAJOAZ010003243">
    <property type="protein sequence ID" value="CAF3994799.1"/>
    <property type="molecule type" value="Genomic_DNA"/>
</dbReference>
<evidence type="ECO:0000313" key="5">
    <source>
        <dbReference type="EMBL" id="CAF3994799.1"/>
    </source>
</evidence>
<dbReference type="EMBL" id="CAJOBB010003217">
    <property type="protein sequence ID" value="CAF4027812.1"/>
    <property type="molecule type" value="Genomic_DNA"/>
</dbReference>
<protein>
    <submittedName>
        <fullName evidence="5">Uncharacterized protein</fullName>
    </submittedName>
</protein>
<organism evidence="5 7">
    <name type="scientific">Adineta steineri</name>
    <dbReference type="NCBI Taxonomy" id="433720"/>
    <lineage>
        <taxon>Eukaryota</taxon>
        <taxon>Metazoa</taxon>
        <taxon>Spiralia</taxon>
        <taxon>Gnathifera</taxon>
        <taxon>Rotifera</taxon>
        <taxon>Eurotatoria</taxon>
        <taxon>Bdelloidea</taxon>
        <taxon>Adinetida</taxon>
        <taxon>Adinetidae</taxon>
        <taxon>Adineta</taxon>
    </lineage>
</organism>
<dbReference type="EMBL" id="CAJOAY010000491">
    <property type="protein sequence ID" value="CAF3676865.1"/>
    <property type="molecule type" value="Genomic_DNA"/>
</dbReference>
<evidence type="ECO:0000313" key="7">
    <source>
        <dbReference type="Proteomes" id="UP000663844"/>
    </source>
</evidence>
<evidence type="ECO:0000313" key="1">
    <source>
        <dbReference type="EMBL" id="CAF1351716.1"/>
    </source>
</evidence>
<dbReference type="Proteomes" id="UP000663868">
    <property type="component" value="Unassembled WGS sequence"/>
</dbReference>
<evidence type="ECO:0000313" key="4">
    <source>
        <dbReference type="EMBL" id="CAF3676865.1"/>
    </source>
</evidence>
<dbReference type="EMBL" id="CAJNON010001625">
    <property type="protein sequence ID" value="CAF1475904.1"/>
    <property type="molecule type" value="Genomic_DNA"/>
</dbReference>
<dbReference type="Proteomes" id="UP000663844">
    <property type="component" value="Unassembled WGS sequence"/>
</dbReference>